<proteinExistence type="predicted"/>
<evidence type="ECO:0000313" key="2">
    <source>
        <dbReference type="Proteomes" id="UP001283361"/>
    </source>
</evidence>
<evidence type="ECO:0000313" key="1">
    <source>
        <dbReference type="EMBL" id="KAK3799392.1"/>
    </source>
</evidence>
<reference evidence="1" key="1">
    <citation type="journal article" date="2023" name="G3 (Bethesda)">
        <title>A reference genome for the long-term kleptoplast-retaining sea slug Elysia crispata morphotype clarki.</title>
        <authorList>
            <person name="Eastman K.E."/>
            <person name="Pendleton A.L."/>
            <person name="Shaikh M.A."/>
            <person name="Suttiyut T."/>
            <person name="Ogas R."/>
            <person name="Tomko P."/>
            <person name="Gavelis G."/>
            <person name="Widhalm J.R."/>
            <person name="Wisecaver J.H."/>
        </authorList>
    </citation>
    <scope>NUCLEOTIDE SEQUENCE</scope>
    <source>
        <strain evidence="1">ECLA1</strain>
    </source>
</reference>
<dbReference type="Proteomes" id="UP001283361">
    <property type="component" value="Unassembled WGS sequence"/>
</dbReference>
<sequence>MGLKRSESRRGGGVSGRRQNFKSALECAMNYTVSCMPSDYRGFMPQPHRMAALVDRLCQNTSGIRFNCVARKAEDLFICGFRKGHAAFRGSNQLVTLEDFLCKAFQFNAECQLQELRACGCATVRLYESLSRDFLYPPNCPRPMLKTGPIACNPRNEALFANNGAKMLQADWTTKLALTIGLSFCLTCICKHALT</sequence>
<keyword evidence="2" id="KW-1185">Reference proteome</keyword>
<dbReference type="AlphaFoldDB" id="A0AAE1B673"/>
<organism evidence="1 2">
    <name type="scientific">Elysia crispata</name>
    <name type="common">lettuce slug</name>
    <dbReference type="NCBI Taxonomy" id="231223"/>
    <lineage>
        <taxon>Eukaryota</taxon>
        <taxon>Metazoa</taxon>
        <taxon>Spiralia</taxon>
        <taxon>Lophotrochozoa</taxon>
        <taxon>Mollusca</taxon>
        <taxon>Gastropoda</taxon>
        <taxon>Heterobranchia</taxon>
        <taxon>Euthyneura</taxon>
        <taxon>Panpulmonata</taxon>
        <taxon>Sacoglossa</taxon>
        <taxon>Placobranchoidea</taxon>
        <taxon>Plakobranchidae</taxon>
        <taxon>Elysia</taxon>
    </lineage>
</organism>
<name>A0AAE1B673_9GAST</name>
<protein>
    <submittedName>
        <fullName evidence="1">Uncharacterized protein</fullName>
    </submittedName>
</protein>
<accession>A0AAE1B673</accession>
<gene>
    <name evidence="1" type="ORF">RRG08_013212</name>
</gene>
<dbReference type="EMBL" id="JAWDGP010000579">
    <property type="protein sequence ID" value="KAK3799392.1"/>
    <property type="molecule type" value="Genomic_DNA"/>
</dbReference>
<comment type="caution">
    <text evidence="1">The sequence shown here is derived from an EMBL/GenBank/DDBJ whole genome shotgun (WGS) entry which is preliminary data.</text>
</comment>